<dbReference type="Proteomes" id="UP000824231">
    <property type="component" value="Unassembled WGS sequence"/>
</dbReference>
<evidence type="ECO:0000256" key="2">
    <source>
        <dbReference type="SAM" id="Phobius"/>
    </source>
</evidence>
<reference evidence="3" key="1">
    <citation type="journal article" date="2021" name="PeerJ">
        <title>Extensive microbial diversity within the chicken gut microbiome revealed by metagenomics and culture.</title>
        <authorList>
            <person name="Gilroy R."/>
            <person name="Ravi A."/>
            <person name="Getino M."/>
            <person name="Pursley I."/>
            <person name="Horton D.L."/>
            <person name="Alikhan N.F."/>
            <person name="Baker D."/>
            <person name="Gharbi K."/>
            <person name="Hall N."/>
            <person name="Watson M."/>
            <person name="Adriaenssens E.M."/>
            <person name="Foster-Nyarko E."/>
            <person name="Jarju S."/>
            <person name="Secka A."/>
            <person name="Antonio M."/>
            <person name="Oren A."/>
            <person name="Chaudhuri R.R."/>
            <person name="La Ragione R."/>
            <person name="Hildebrand F."/>
            <person name="Pallen M.J."/>
        </authorList>
    </citation>
    <scope>NUCLEOTIDE SEQUENCE</scope>
    <source>
        <strain evidence="3">ChiSxjej3B15-572</strain>
    </source>
</reference>
<protein>
    <submittedName>
        <fullName evidence="3">Uncharacterized protein</fullName>
    </submittedName>
</protein>
<feature type="transmembrane region" description="Helical" evidence="2">
    <location>
        <begin position="82"/>
        <end position="101"/>
    </location>
</feature>
<accession>A0A9D1VIU0</accession>
<reference evidence="3" key="2">
    <citation type="submission" date="2021-04" db="EMBL/GenBank/DDBJ databases">
        <authorList>
            <person name="Gilroy R."/>
        </authorList>
    </citation>
    <scope>NUCLEOTIDE SEQUENCE</scope>
    <source>
        <strain evidence="3">ChiSxjej3B15-572</strain>
    </source>
</reference>
<feature type="compositionally biased region" description="Basic and acidic residues" evidence="1">
    <location>
        <begin position="1"/>
        <end position="17"/>
    </location>
</feature>
<keyword evidence="2" id="KW-0812">Transmembrane</keyword>
<evidence type="ECO:0000313" key="4">
    <source>
        <dbReference type="Proteomes" id="UP000824231"/>
    </source>
</evidence>
<evidence type="ECO:0000256" key="1">
    <source>
        <dbReference type="SAM" id="MobiDB-lite"/>
    </source>
</evidence>
<keyword evidence="2" id="KW-1133">Transmembrane helix</keyword>
<proteinExistence type="predicted"/>
<feature type="compositionally biased region" description="Basic and acidic residues" evidence="1">
    <location>
        <begin position="34"/>
        <end position="60"/>
    </location>
</feature>
<keyword evidence="2" id="KW-0472">Membrane</keyword>
<name>A0A9D1VIU0_9LACO</name>
<sequence>MDDQEKRMTRREYREQQEQQSQKQTQVERNSGLQDDHDNDGAKYDDLDQPAKDEMSREEQFTVDQEEEQAVKTDRLKRKLNIVIASLLVAIVIVYLILFFVG</sequence>
<dbReference type="AlphaFoldDB" id="A0A9D1VIU0"/>
<evidence type="ECO:0000313" key="3">
    <source>
        <dbReference type="EMBL" id="HIX35978.1"/>
    </source>
</evidence>
<dbReference type="EMBL" id="DXFH01000025">
    <property type="protein sequence ID" value="HIX35978.1"/>
    <property type="molecule type" value="Genomic_DNA"/>
</dbReference>
<gene>
    <name evidence="3" type="ORF">H9856_06270</name>
</gene>
<comment type="caution">
    <text evidence="3">The sequence shown here is derived from an EMBL/GenBank/DDBJ whole genome shotgun (WGS) entry which is preliminary data.</text>
</comment>
<feature type="compositionally biased region" description="Low complexity" evidence="1">
    <location>
        <begin position="18"/>
        <end position="29"/>
    </location>
</feature>
<organism evidence="3 4">
    <name type="scientific">Candidatus Limosilactobacillus merdigallinarum</name>
    <dbReference type="NCBI Taxonomy" id="2838652"/>
    <lineage>
        <taxon>Bacteria</taxon>
        <taxon>Bacillati</taxon>
        <taxon>Bacillota</taxon>
        <taxon>Bacilli</taxon>
        <taxon>Lactobacillales</taxon>
        <taxon>Lactobacillaceae</taxon>
        <taxon>Limosilactobacillus</taxon>
    </lineage>
</organism>
<feature type="region of interest" description="Disordered" evidence="1">
    <location>
        <begin position="1"/>
        <end position="68"/>
    </location>
</feature>